<dbReference type="InterPro" id="IPR020568">
    <property type="entry name" value="Ribosomal_Su5_D2-typ_SF"/>
</dbReference>
<reference evidence="4" key="2">
    <citation type="submission" date="2010-03" db="EMBL/GenBank/DDBJ databases">
        <authorList>
            <person name="Pajon A."/>
        </authorList>
    </citation>
    <scope>NUCLEOTIDE SEQUENCE</scope>
    <source>
        <strain evidence="4">Type strain: 18P13</strain>
    </source>
</reference>
<dbReference type="InterPro" id="IPR015269">
    <property type="entry name" value="UPF0029_Impact_C"/>
</dbReference>
<dbReference type="GO" id="GO:0005737">
    <property type="term" value="C:cytoplasm"/>
    <property type="evidence" value="ECO:0007669"/>
    <property type="project" value="TreeGrafter"/>
</dbReference>
<accession>D4L9P2</accession>
<dbReference type="InterPro" id="IPR036956">
    <property type="entry name" value="Impact_N_sf"/>
</dbReference>
<dbReference type="GO" id="GO:0006446">
    <property type="term" value="P:regulation of translational initiation"/>
    <property type="evidence" value="ECO:0007669"/>
    <property type="project" value="TreeGrafter"/>
</dbReference>
<dbReference type="RefSeq" id="WP_015557245.1">
    <property type="nucleotide sequence ID" value="NC_021039.1"/>
</dbReference>
<dbReference type="InterPro" id="IPR001498">
    <property type="entry name" value="Impact_N"/>
</dbReference>
<dbReference type="HOGENOM" id="CLU_083552_1_1_9"/>
<feature type="domain" description="Impact N-terminal" evidence="2">
    <location>
        <begin position="17"/>
        <end position="121"/>
    </location>
</feature>
<organism evidence="4 5">
    <name type="scientific">Ruminococcus champanellensis (strain DSM 18848 / JCM 17042 / KCTC 15320 / 18P13)</name>
    <dbReference type="NCBI Taxonomy" id="213810"/>
    <lineage>
        <taxon>Bacteria</taxon>
        <taxon>Bacillati</taxon>
        <taxon>Bacillota</taxon>
        <taxon>Clostridia</taxon>
        <taxon>Eubacteriales</taxon>
        <taxon>Oscillospiraceae</taxon>
        <taxon>Ruminococcus</taxon>
    </lineage>
</organism>
<evidence type="ECO:0000313" key="5">
    <source>
        <dbReference type="Proteomes" id="UP000007054"/>
    </source>
</evidence>
<dbReference type="BioCyc" id="RCHA213810:RUM_RS00265-MONOMER"/>
<feature type="domain" description="UPF0029" evidence="3">
    <location>
        <begin position="137"/>
        <end position="191"/>
    </location>
</feature>
<protein>
    <submittedName>
        <fullName evidence="4">Uncharacterized conserved protein</fullName>
    </submittedName>
</protein>
<dbReference type="Pfam" id="PF01205">
    <property type="entry name" value="Impact_N"/>
    <property type="match status" value="1"/>
</dbReference>
<dbReference type="Proteomes" id="UP000007054">
    <property type="component" value="Chromosome"/>
</dbReference>
<dbReference type="STRING" id="213810.RUM_00600"/>
<sequence>MKYKTIAAPCTRTLIEKRSEFIAAVTPVQTAEQAIACIQDAHAAYRKARHHVYAYVLRDQNISRYSDDGEPQGTAGLPVLDVIRKQGLTDVCCVVSRIFGGVLLGANGLVRAYGQACAQALRDAQIMEMCACRSMTIQCDYTFYGRLQFALASDPVIITDTQFTDAVTVTLLVLEEQAQSLCDRLIDLSNGTITVSLEDAGYRDFSSVLP</sequence>
<dbReference type="AlphaFoldDB" id="D4L9P2"/>
<evidence type="ECO:0000256" key="1">
    <source>
        <dbReference type="ARBA" id="ARBA00007665"/>
    </source>
</evidence>
<name>D4L9P2_RUMC1</name>
<dbReference type="InterPro" id="IPR023582">
    <property type="entry name" value="Impact"/>
</dbReference>
<dbReference type="Gene3D" id="3.30.230.30">
    <property type="entry name" value="Impact, N-terminal domain"/>
    <property type="match status" value="1"/>
</dbReference>
<dbReference type="KEGG" id="rch:RUM_00600"/>
<dbReference type="Pfam" id="PF09186">
    <property type="entry name" value="DUF1949"/>
    <property type="match status" value="1"/>
</dbReference>
<dbReference type="GeneID" id="83154918"/>
<evidence type="ECO:0000259" key="3">
    <source>
        <dbReference type="Pfam" id="PF09186"/>
    </source>
</evidence>
<gene>
    <name evidence="4" type="ordered locus">RUM_00600</name>
</gene>
<dbReference type="PATRIC" id="fig|213810.4.peg.162"/>
<dbReference type="InterPro" id="IPR035647">
    <property type="entry name" value="EFG_III/V"/>
</dbReference>
<dbReference type="PANTHER" id="PTHR16301">
    <property type="entry name" value="IMPACT-RELATED"/>
    <property type="match status" value="1"/>
</dbReference>
<keyword evidence="5" id="KW-1185">Reference proteome</keyword>
<dbReference type="Gene3D" id="3.30.70.240">
    <property type="match status" value="1"/>
</dbReference>
<reference evidence="4" key="1">
    <citation type="submission" date="2010-03" db="EMBL/GenBank/DDBJ databases">
        <title>The genome sequence of Ruminococcus sp. 18P13.</title>
        <authorList>
            <consortium name="metaHIT consortium -- http://www.metahit.eu/"/>
            <person name="Pajon A."/>
            <person name="Turner K."/>
            <person name="Parkhill J."/>
            <person name="Bernalier A."/>
        </authorList>
    </citation>
    <scope>NUCLEOTIDE SEQUENCE [LARGE SCALE GENOMIC DNA]</scope>
    <source>
        <strain evidence="4">Type strain: 18P13</strain>
    </source>
</reference>
<dbReference type="SUPFAM" id="SSF54980">
    <property type="entry name" value="EF-G C-terminal domain-like"/>
    <property type="match status" value="1"/>
</dbReference>
<dbReference type="PANTHER" id="PTHR16301:SF20">
    <property type="entry name" value="IMPACT FAMILY MEMBER YIGZ"/>
    <property type="match status" value="1"/>
</dbReference>
<dbReference type="OrthoDB" id="9813771at2"/>
<evidence type="ECO:0000313" key="4">
    <source>
        <dbReference type="EMBL" id="CBL16337.1"/>
    </source>
</evidence>
<evidence type="ECO:0000259" key="2">
    <source>
        <dbReference type="Pfam" id="PF01205"/>
    </source>
</evidence>
<proteinExistence type="inferred from homology"/>
<comment type="similarity">
    <text evidence="1">Belongs to the IMPACT family.</text>
</comment>
<dbReference type="SUPFAM" id="SSF54211">
    <property type="entry name" value="Ribosomal protein S5 domain 2-like"/>
    <property type="match status" value="1"/>
</dbReference>
<dbReference type="EMBL" id="FP929052">
    <property type="protein sequence ID" value="CBL16337.1"/>
    <property type="molecule type" value="Genomic_DNA"/>
</dbReference>